<keyword evidence="2" id="KW-0732">Signal</keyword>
<evidence type="ECO:0000313" key="5">
    <source>
        <dbReference type="Proteomes" id="UP000245119"/>
    </source>
</evidence>
<reference evidence="4 5" key="1">
    <citation type="submission" date="2018-04" db="EMBL/GenBank/DDBJ databases">
        <title>The genome of golden apple snail Pomacea canaliculata provides insight into stress tolerance and invasive adaptation.</title>
        <authorList>
            <person name="Liu C."/>
            <person name="Liu B."/>
            <person name="Ren Y."/>
            <person name="Zhang Y."/>
            <person name="Wang H."/>
            <person name="Li S."/>
            <person name="Jiang F."/>
            <person name="Yin L."/>
            <person name="Zhang G."/>
            <person name="Qian W."/>
            <person name="Fan W."/>
        </authorList>
    </citation>
    <scope>NUCLEOTIDE SEQUENCE [LARGE SCALE GENOMIC DNA]</scope>
    <source>
        <strain evidence="4">SZHN2017</strain>
        <tissue evidence="4">Muscle</tissue>
    </source>
</reference>
<dbReference type="Proteomes" id="UP000245119">
    <property type="component" value="Linkage Group LG7"/>
</dbReference>
<feature type="domain" description="EF-hand" evidence="3">
    <location>
        <begin position="51"/>
        <end position="69"/>
    </location>
</feature>
<organism evidence="4 5">
    <name type="scientific">Pomacea canaliculata</name>
    <name type="common">Golden apple snail</name>
    <dbReference type="NCBI Taxonomy" id="400727"/>
    <lineage>
        <taxon>Eukaryota</taxon>
        <taxon>Metazoa</taxon>
        <taxon>Spiralia</taxon>
        <taxon>Lophotrochozoa</taxon>
        <taxon>Mollusca</taxon>
        <taxon>Gastropoda</taxon>
        <taxon>Caenogastropoda</taxon>
        <taxon>Architaenioglossa</taxon>
        <taxon>Ampullarioidea</taxon>
        <taxon>Ampullariidae</taxon>
        <taxon>Pomacea</taxon>
    </lineage>
</organism>
<keyword evidence="5" id="KW-1185">Reference proteome</keyword>
<dbReference type="EMBL" id="PZQS01000007">
    <property type="protein sequence ID" value="PVD27815.1"/>
    <property type="molecule type" value="Genomic_DNA"/>
</dbReference>
<keyword evidence="1" id="KW-0106">Calcium</keyword>
<dbReference type="Pfam" id="PF13202">
    <property type="entry name" value="EF-hand_5"/>
    <property type="match status" value="2"/>
</dbReference>
<evidence type="ECO:0000313" key="4">
    <source>
        <dbReference type="EMBL" id="PVD27815.1"/>
    </source>
</evidence>
<feature type="signal peptide" evidence="2">
    <location>
        <begin position="1"/>
        <end position="15"/>
    </location>
</feature>
<name>A0A2T7P306_POMCA</name>
<dbReference type="InterPro" id="IPR011992">
    <property type="entry name" value="EF-hand-dom_pair"/>
</dbReference>
<evidence type="ECO:0000256" key="1">
    <source>
        <dbReference type="ARBA" id="ARBA00022837"/>
    </source>
</evidence>
<dbReference type="AlphaFoldDB" id="A0A2T7P306"/>
<dbReference type="Gene3D" id="1.10.238.10">
    <property type="entry name" value="EF-hand"/>
    <property type="match status" value="1"/>
</dbReference>
<protein>
    <recommendedName>
        <fullName evidence="3">EF-hand domain-containing protein</fullName>
    </recommendedName>
</protein>
<dbReference type="InterPro" id="IPR002048">
    <property type="entry name" value="EF_hand_dom"/>
</dbReference>
<gene>
    <name evidence="4" type="ORF">C0Q70_12989</name>
</gene>
<proteinExistence type="predicted"/>
<evidence type="ECO:0000256" key="2">
    <source>
        <dbReference type="SAM" id="SignalP"/>
    </source>
</evidence>
<sequence length="146" mass="16542">MNILILFGLLAVALGQHSSFFSLDPEAIRQGFISIDMNHDDVVTLDDQLEWIRKYDLNGDGFLNYKEYKLSQPKNTPTRILKGQFKYFDKLDGETDDRLSTPGAPRLRNIFDSNKDGVVTLEEFTQNMPQVNDGIIKEMNALAVVG</sequence>
<accession>A0A2T7P306</accession>
<dbReference type="GO" id="GO:0005509">
    <property type="term" value="F:calcium ion binding"/>
    <property type="evidence" value="ECO:0007669"/>
    <property type="project" value="InterPro"/>
</dbReference>
<dbReference type="SUPFAM" id="SSF47473">
    <property type="entry name" value="EF-hand"/>
    <property type="match status" value="1"/>
</dbReference>
<dbReference type="OrthoDB" id="26525at2759"/>
<dbReference type="InterPro" id="IPR018247">
    <property type="entry name" value="EF_Hand_1_Ca_BS"/>
</dbReference>
<dbReference type="PROSITE" id="PS00018">
    <property type="entry name" value="EF_HAND_1"/>
    <property type="match status" value="2"/>
</dbReference>
<evidence type="ECO:0000259" key="3">
    <source>
        <dbReference type="Pfam" id="PF13202"/>
    </source>
</evidence>
<feature type="chain" id="PRO_5015420654" description="EF-hand domain-containing protein" evidence="2">
    <location>
        <begin position="16"/>
        <end position="146"/>
    </location>
</feature>
<comment type="caution">
    <text evidence="4">The sequence shown here is derived from an EMBL/GenBank/DDBJ whole genome shotgun (WGS) entry which is preliminary data.</text>
</comment>
<feature type="domain" description="EF-hand" evidence="3">
    <location>
        <begin position="110"/>
        <end position="126"/>
    </location>
</feature>